<sequence>METSVDPLDCWHNGWDSQFCSAHESLSSSMDSCIRQGNIRNTRPNLQLLLQTMAKNMRRRVCYKLGRLWVLGIQLT</sequence>
<evidence type="ECO:0000313" key="1">
    <source>
        <dbReference type="EMBL" id="KAJ6960184.1"/>
    </source>
</evidence>
<name>A0AAD6LGE0_9ROSI</name>
<gene>
    <name evidence="1" type="ORF">NC653_038272</name>
</gene>
<dbReference type="Proteomes" id="UP001164929">
    <property type="component" value="Chromosome 17"/>
</dbReference>
<protein>
    <submittedName>
        <fullName evidence="1">Uncharacterized protein</fullName>
    </submittedName>
</protein>
<comment type="caution">
    <text evidence="1">The sequence shown here is derived from an EMBL/GenBank/DDBJ whole genome shotgun (WGS) entry which is preliminary data.</text>
</comment>
<proteinExistence type="predicted"/>
<reference evidence="1" key="1">
    <citation type="journal article" date="2023" name="Mol. Ecol. Resour.">
        <title>Chromosome-level genome assembly of a triploid poplar Populus alba 'Berolinensis'.</title>
        <authorList>
            <person name="Chen S."/>
            <person name="Yu Y."/>
            <person name="Wang X."/>
            <person name="Wang S."/>
            <person name="Zhang T."/>
            <person name="Zhou Y."/>
            <person name="He R."/>
            <person name="Meng N."/>
            <person name="Wang Y."/>
            <person name="Liu W."/>
            <person name="Liu Z."/>
            <person name="Liu J."/>
            <person name="Guo Q."/>
            <person name="Huang H."/>
            <person name="Sederoff R.R."/>
            <person name="Wang G."/>
            <person name="Qu G."/>
            <person name="Chen S."/>
        </authorList>
    </citation>
    <scope>NUCLEOTIDE SEQUENCE</scope>
    <source>
        <strain evidence="1">SC-2020</strain>
    </source>
</reference>
<accession>A0AAD6LGE0</accession>
<organism evidence="1 2">
    <name type="scientific">Populus alba x Populus x berolinensis</name>
    <dbReference type="NCBI Taxonomy" id="444605"/>
    <lineage>
        <taxon>Eukaryota</taxon>
        <taxon>Viridiplantae</taxon>
        <taxon>Streptophyta</taxon>
        <taxon>Embryophyta</taxon>
        <taxon>Tracheophyta</taxon>
        <taxon>Spermatophyta</taxon>
        <taxon>Magnoliopsida</taxon>
        <taxon>eudicotyledons</taxon>
        <taxon>Gunneridae</taxon>
        <taxon>Pentapetalae</taxon>
        <taxon>rosids</taxon>
        <taxon>fabids</taxon>
        <taxon>Malpighiales</taxon>
        <taxon>Salicaceae</taxon>
        <taxon>Saliceae</taxon>
        <taxon>Populus</taxon>
    </lineage>
</organism>
<evidence type="ECO:0000313" key="2">
    <source>
        <dbReference type="Proteomes" id="UP001164929"/>
    </source>
</evidence>
<keyword evidence="2" id="KW-1185">Reference proteome</keyword>
<dbReference type="AlphaFoldDB" id="A0AAD6LGE0"/>
<dbReference type="EMBL" id="JAQIZT010000017">
    <property type="protein sequence ID" value="KAJ6960184.1"/>
    <property type="molecule type" value="Genomic_DNA"/>
</dbReference>